<reference evidence="1 2" key="1">
    <citation type="journal article" date="2013" name="Mar. Genomics">
        <title>Expression of sulfatases in Rhodopirellula baltica and the diversity of sulfatases in the genus Rhodopirellula.</title>
        <authorList>
            <person name="Wegner C.E."/>
            <person name="Richter-Heitmann T."/>
            <person name="Klindworth A."/>
            <person name="Klockow C."/>
            <person name="Richter M."/>
            <person name="Achstetter T."/>
            <person name="Glockner F.O."/>
            <person name="Harder J."/>
        </authorList>
    </citation>
    <scope>NUCLEOTIDE SEQUENCE [LARGE SCALE GENOMIC DNA]</scope>
    <source>
        <strain evidence="1 2">SWK14</strain>
    </source>
</reference>
<evidence type="ECO:0000313" key="2">
    <source>
        <dbReference type="Proteomes" id="UP000010959"/>
    </source>
</evidence>
<dbReference type="Proteomes" id="UP000010959">
    <property type="component" value="Unassembled WGS sequence"/>
</dbReference>
<name>L7CE03_RHOBT</name>
<protein>
    <submittedName>
        <fullName evidence="1">Uncharacterized protein</fullName>
    </submittedName>
</protein>
<dbReference type="AlphaFoldDB" id="L7CE03"/>
<comment type="caution">
    <text evidence="1">The sequence shown here is derived from an EMBL/GenBank/DDBJ whole genome shotgun (WGS) entry which is preliminary data.</text>
</comment>
<evidence type="ECO:0000313" key="1">
    <source>
        <dbReference type="EMBL" id="ELP32454.1"/>
    </source>
</evidence>
<accession>L7CE03</accession>
<proteinExistence type="predicted"/>
<organism evidence="1 2">
    <name type="scientific">Rhodopirellula baltica SWK14</name>
    <dbReference type="NCBI Taxonomy" id="993516"/>
    <lineage>
        <taxon>Bacteria</taxon>
        <taxon>Pseudomonadati</taxon>
        <taxon>Planctomycetota</taxon>
        <taxon>Planctomycetia</taxon>
        <taxon>Pirellulales</taxon>
        <taxon>Pirellulaceae</taxon>
        <taxon>Rhodopirellula</taxon>
    </lineage>
</organism>
<dbReference type="EMBL" id="AMWG01000103">
    <property type="protein sequence ID" value="ELP32454.1"/>
    <property type="molecule type" value="Genomic_DNA"/>
</dbReference>
<sequence>MIRFISLEMHAPSSRAACNASKRRAGALRLAPAEENGVHRRRPVAEMEVNLVLPIAP</sequence>
<gene>
    <name evidence="1" type="ORF">RBSWK_03586</name>
</gene>